<dbReference type="Gene3D" id="3.90.550.10">
    <property type="entry name" value="Spore Coat Polysaccharide Biosynthesis Protein SpsA, Chain A"/>
    <property type="match status" value="1"/>
</dbReference>
<name>A0A087E3D3_9BIFI</name>
<dbReference type="InterPro" id="IPR029044">
    <property type="entry name" value="Nucleotide-diphossugar_trans"/>
</dbReference>
<dbReference type="PANTHER" id="PTHR43685:SF2">
    <property type="entry name" value="GLYCOSYLTRANSFERASE 2-LIKE DOMAIN-CONTAINING PROTEIN"/>
    <property type="match status" value="1"/>
</dbReference>
<reference evidence="2 3" key="1">
    <citation type="submission" date="2014-03" db="EMBL/GenBank/DDBJ databases">
        <title>Genomics of Bifidobacteria.</title>
        <authorList>
            <person name="Ventura M."/>
            <person name="Milani C."/>
            <person name="Lugli G.A."/>
        </authorList>
    </citation>
    <scope>NUCLEOTIDE SEQUENCE [LARGE SCALE GENOMIC DNA]</scope>
    <source>
        <strain evidence="2 3">LMG 21395</strain>
    </source>
</reference>
<dbReference type="SUPFAM" id="SSF53448">
    <property type="entry name" value="Nucleotide-diphospho-sugar transferases"/>
    <property type="match status" value="1"/>
</dbReference>
<feature type="domain" description="Glycosyltransferase 2-like" evidence="1">
    <location>
        <begin position="5"/>
        <end position="144"/>
    </location>
</feature>
<dbReference type="CDD" id="cd00761">
    <property type="entry name" value="Glyco_tranf_GTA_type"/>
    <property type="match status" value="1"/>
</dbReference>
<accession>A0A087E3D3</accession>
<dbReference type="Pfam" id="PF00535">
    <property type="entry name" value="Glycos_transf_2"/>
    <property type="match status" value="1"/>
</dbReference>
<dbReference type="GO" id="GO:0050510">
    <property type="term" value="F:N-acetylgalactosaminyl-proteoglycan 3-beta-glucuronosyltransferase activity"/>
    <property type="evidence" value="ECO:0007669"/>
    <property type="project" value="UniProtKB-EC"/>
</dbReference>
<keyword evidence="2" id="KW-0328">Glycosyltransferase</keyword>
<dbReference type="EMBL" id="JGZT01000007">
    <property type="protein sequence ID" value="KFJ02284.1"/>
    <property type="molecule type" value="Genomic_DNA"/>
</dbReference>
<keyword evidence="2" id="KW-0808">Transferase</keyword>
<evidence type="ECO:0000313" key="2">
    <source>
        <dbReference type="EMBL" id="KFJ02284.1"/>
    </source>
</evidence>
<protein>
    <submittedName>
        <fullName evidence="2">Glycosyl transferase family protein</fullName>
        <ecNumber evidence="2">2.4.1.175</ecNumber>
        <ecNumber evidence="2">2.4.1.226</ecNumber>
    </submittedName>
</protein>
<dbReference type="GO" id="GO:0047238">
    <property type="term" value="F:glucuronosyl-N-acetylgalactosaminyl-proteoglycan 4-beta-N-acetylgalactosaminyltransferase activity"/>
    <property type="evidence" value="ECO:0007669"/>
    <property type="project" value="UniProtKB-EC"/>
</dbReference>
<dbReference type="AlphaFoldDB" id="A0A087E3D3"/>
<sequence length="403" mass="46189">MTSISVVIPVYNCARYCTQCIESVLPQLAGDDEIIVVDDASSDNTVEALQALSSQHHRIRLILHSDNLGTLRSRRDGVLASTGDYVMLIDQDDEIAPNSFNQLRQYIAGSKFDIIHFGVHVVPENAAARKAAAGMEGFLCPTPRELHGQDILKLQFAAEHGFDWHVHHRLFRGELLRRAYMACADTRLVLSDDLYMNFIIDAYATTYLAVPDSPWYLYHLGRGDTFGRALTVESFARLVQRDAKALQLIQEFVAANRNTIPREDWDDRVADVRDRLGEHMMNEWKDNLPAPMQPEALPIIQRSWASDVICAELFRYVRDYAYDYLQHPEDATRQDTDKNLTLRYLKYATDIEQVTPPLLTNIHYTQLRDIAYSHLHDARLVSSAKESAPNHVLRKIREFLHRR</sequence>
<organism evidence="2 3">
    <name type="scientific">Bifidobacterium thermacidophilum subsp. thermacidophilum</name>
    <dbReference type="NCBI Taxonomy" id="79262"/>
    <lineage>
        <taxon>Bacteria</taxon>
        <taxon>Bacillati</taxon>
        <taxon>Actinomycetota</taxon>
        <taxon>Actinomycetes</taxon>
        <taxon>Bifidobacteriales</taxon>
        <taxon>Bifidobacteriaceae</taxon>
        <taxon>Bifidobacterium</taxon>
    </lineage>
</organism>
<dbReference type="EC" id="2.4.1.226" evidence="2"/>
<dbReference type="InterPro" id="IPR001173">
    <property type="entry name" value="Glyco_trans_2-like"/>
</dbReference>
<proteinExistence type="predicted"/>
<dbReference type="EC" id="2.4.1.175" evidence="2"/>
<comment type="caution">
    <text evidence="2">The sequence shown here is derived from an EMBL/GenBank/DDBJ whole genome shotgun (WGS) entry which is preliminary data.</text>
</comment>
<evidence type="ECO:0000259" key="1">
    <source>
        <dbReference type="Pfam" id="PF00535"/>
    </source>
</evidence>
<dbReference type="RefSeq" id="WP_029576671.1">
    <property type="nucleotide sequence ID" value="NZ_JGZT01000007.1"/>
</dbReference>
<dbReference type="PANTHER" id="PTHR43685">
    <property type="entry name" value="GLYCOSYLTRANSFERASE"/>
    <property type="match status" value="1"/>
</dbReference>
<dbReference type="OrthoDB" id="3183633at2"/>
<evidence type="ECO:0000313" key="3">
    <source>
        <dbReference type="Proteomes" id="UP000029003"/>
    </source>
</evidence>
<dbReference type="Proteomes" id="UP000029003">
    <property type="component" value="Unassembled WGS sequence"/>
</dbReference>
<dbReference type="InterPro" id="IPR050834">
    <property type="entry name" value="Glycosyltransf_2"/>
</dbReference>
<gene>
    <name evidence="2" type="ORF">THER5_0458</name>
</gene>